<evidence type="ECO:0000259" key="6">
    <source>
        <dbReference type="PROSITE" id="PS51349"/>
    </source>
</evidence>
<dbReference type="FunFam" id="3.20.20.70:FF:000029">
    <property type="entry name" value="L-lactate dehydrogenase"/>
    <property type="match status" value="1"/>
</dbReference>
<reference evidence="7 8" key="1">
    <citation type="journal article" date="2019" name="Int. J. Syst. Evol. Microbiol.">
        <title>The Global Catalogue of Microorganisms (GCM) 10K type strain sequencing project: providing services to taxonomists for standard genome sequencing and annotation.</title>
        <authorList>
            <consortium name="The Broad Institute Genomics Platform"/>
            <consortium name="The Broad Institute Genome Sequencing Center for Infectious Disease"/>
            <person name="Wu L."/>
            <person name="Ma J."/>
        </authorList>
    </citation>
    <scope>NUCLEOTIDE SEQUENCE [LARGE SCALE GENOMIC DNA]</scope>
    <source>
        <strain evidence="7 8">CGMCC 1.12543</strain>
    </source>
</reference>
<dbReference type="Gene3D" id="3.20.20.70">
    <property type="entry name" value="Aldolase class I"/>
    <property type="match status" value="1"/>
</dbReference>
<name>A0ABD5RGX3_9EURY</name>
<proteinExistence type="inferred from homology"/>
<dbReference type="SUPFAM" id="SSF51395">
    <property type="entry name" value="FMN-linked oxidoreductases"/>
    <property type="match status" value="1"/>
</dbReference>
<dbReference type="InterPro" id="IPR013785">
    <property type="entry name" value="Aldolase_TIM"/>
</dbReference>
<comment type="similarity">
    <text evidence="5">Belongs to the FMN-dependent alpha-hydroxy acid dehydrogenase family.</text>
</comment>
<evidence type="ECO:0000256" key="3">
    <source>
        <dbReference type="ARBA" id="ARBA00022643"/>
    </source>
</evidence>
<gene>
    <name evidence="7" type="ORF">ACFPYI_00420</name>
</gene>
<evidence type="ECO:0000256" key="2">
    <source>
        <dbReference type="ARBA" id="ARBA00022630"/>
    </source>
</evidence>
<dbReference type="InterPro" id="IPR000262">
    <property type="entry name" value="FMN-dep_DH"/>
</dbReference>
<dbReference type="InterPro" id="IPR037396">
    <property type="entry name" value="FMN_HAD"/>
</dbReference>
<dbReference type="PANTHER" id="PTHR10578:SF143">
    <property type="entry name" value="FMN-DEPENDENT ALPHA-HYDROXY ACID DEHYDROGENASE PB1A11.03"/>
    <property type="match status" value="1"/>
</dbReference>
<feature type="domain" description="FMN hydroxy acid dehydrogenase" evidence="6">
    <location>
        <begin position="24"/>
        <end position="393"/>
    </location>
</feature>
<dbReference type="EMBL" id="JBHSQH010000001">
    <property type="protein sequence ID" value="MFC5969783.1"/>
    <property type="molecule type" value="Genomic_DNA"/>
</dbReference>
<accession>A0ABD5RGX3</accession>
<dbReference type="GO" id="GO:0032553">
    <property type="term" value="F:ribonucleotide binding"/>
    <property type="evidence" value="ECO:0007669"/>
    <property type="project" value="UniProtKB-ARBA"/>
</dbReference>
<dbReference type="InterPro" id="IPR008259">
    <property type="entry name" value="FMN_hydac_DH_AS"/>
</dbReference>
<evidence type="ECO:0000256" key="1">
    <source>
        <dbReference type="ARBA" id="ARBA00001917"/>
    </source>
</evidence>
<sequence>MEPSEPYGQDRQRDIYAMGMLADQPPSLPVRYEDLERAALDAMDDRAANYLAGGAGGERTMSANTDAFEDWSLLPRMLRDVSERELSVELLGDRWDVPFCLAPIGIQTIMHEEGERATATAASDLDVPMCLSSVASYTLEEVAEVLGDTPKWFQLYASSDQAVTESFVERAEDAGFDAIVLTADVPILGWRERDLQGGYLPMLDGEGMANYFSDPVFRERLDVEPEENPDVATQEFLDVFGDPSMDWQFLEDLVGMTDLPVVVKGILHPEDAEEAIDRGAEAIAVSNHGGRQVDNSVGALDALPAVVEATMDRVPVTFDSGIRRGADVLTALALGADAVMVGRPFACGLAVDGRDGVREVCSNLRADVDITLSNLGRTSVRDLDRSALVRAEE</sequence>
<comment type="cofactor">
    <cofactor evidence="1">
        <name>FMN</name>
        <dbReference type="ChEBI" id="CHEBI:58210"/>
    </cofactor>
</comment>
<protein>
    <submittedName>
        <fullName evidence="7">Alpha-hydroxy-acid oxidizing protein</fullName>
    </submittedName>
</protein>
<keyword evidence="2" id="KW-0285">Flavoprotein</keyword>
<dbReference type="Proteomes" id="UP001596099">
    <property type="component" value="Unassembled WGS sequence"/>
</dbReference>
<dbReference type="InterPro" id="IPR012133">
    <property type="entry name" value="Alpha-hydoxy_acid_DH_FMN"/>
</dbReference>
<dbReference type="PROSITE" id="PS51349">
    <property type="entry name" value="FMN_HYDROXY_ACID_DH_2"/>
    <property type="match status" value="1"/>
</dbReference>
<organism evidence="7 8">
    <name type="scientific">Halomarina salina</name>
    <dbReference type="NCBI Taxonomy" id="1872699"/>
    <lineage>
        <taxon>Archaea</taxon>
        <taxon>Methanobacteriati</taxon>
        <taxon>Methanobacteriota</taxon>
        <taxon>Stenosarchaea group</taxon>
        <taxon>Halobacteria</taxon>
        <taxon>Halobacteriales</taxon>
        <taxon>Natronomonadaceae</taxon>
        <taxon>Halomarina</taxon>
    </lineage>
</organism>
<evidence type="ECO:0000313" key="8">
    <source>
        <dbReference type="Proteomes" id="UP001596099"/>
    </source>
</evidence>
<keyword evidence="3" id="KW-0288">FMN</keyword>
<evidence type="ECO:0000256" key="4">
    <source>
        <dbReference type="ARBA" id="ARBA00023002"/>
    </source>
</evidence>
<dbReference type="GO" id="GO:0016614">
    <property type="term" value="F:oxidoreductase activity, acting on CH-OH group of donors"/>
    <property type="evidence" value="ECO:0007669"/>
    <property type="project" value="UniProtKB-ARBA"/>
</dbReference>
<dbReference type="GO" id="GO:0043168">
    <property type="term" value="F:anion binding"/>
    <property type="evidence" value="ECO:0007669"/>
    <property type="project" value="UniProtKB-ARBA"/>
</dbReference>
<dbReference type="Pfam" id="PF01070">
    <property type="entry name" value="FMN_dh"/>
    <property type="match status" value="1"/>
</dbReference>
<dbReference type="RefSeq" id="WP_247418116.1">
    <property type="nucleotide sequence ID" value="NZ_JALLGW010000001.1"/>
</dbReference>
<dbReference type="PIRSF" id="PIRSF000138">
    <property type="entry name" value="Al-hdrx_acd_dh"/>
    <property type="match status" value="1"/>
</dbReference>
<comment type="caution">
    <text evidence="7">The sequence shown here is derived from an EMBL/GenBank/DDBJ whole genome shotgun (WGS) entry which is preliminary data.</text>
</comment>
<keyword evidence="4" id="KW-0560">Oxidoreductase</keyword>
<dbReference type="PROSITE" id="PS00557">
    <property type="entry name" value="FMN_HYDROXY_ACID_DH_1"/>
    <property type="match status" value="1"/>
</dbReference>
<keyword evidence="8" id="KW-1185">Reference proteome</keyword>
<dbReference type="AlphaFoldDB" id="A0ABD5RGX3"/>
<dbReference type="PANTHER" id="PTHR10578">
    <property type="entry name" value="S -2-HYDROXY-ACID OXIDASE-RELATED"/>
    <property type="match status" value="1"/>
</dbReference>
<evidence type="ECO:0000313" key="7">
    <source>
        <dbReference type="EMBL" id="MFC5969783.1"/>
    </source>
</evidence>
<evidence type="ECO:0000256" key="5">
    <source>
        <dbReference type="ARBA" id="ARBA00024042"/>
    </source>
</evidence>